<dbReference type="RefSeq" id="WP_119790418.1">
    <property type="nucleotide sequence ID" value="NZ_QYZD01000001.1"/>
</dbReference>
<accession>A0A3A3GST4</accession>
<dbReference type="Proteomes" id="UP000266177">
    <property type="component" value="Unassembled WGS sequence"/>
</dbReference>
<evidence type="ECO:0000313" key="2">
    <source>
        <dbReference type="Proteomes" id="UP000266177"/>
    </source>
</evidence>
<keyword evidence="1" id="KW-0347">Helicase</keyword>
<keyword evidence="1" id="KW-0378">Hydrolase</keyword>
<organism evidence="1 2">
    <name type="scientific">Paenibacillus thiaminolyticus</name>
    <name type="common">Bacillus thiaminolyticus</name>
    <dbReference type="NCBI Taxonomy" id="49283"/>
    <lineage>
        <taxon>Bacteria</taxon>
        <taxon>Bacillati</taxon>
        <taxon>Bacillota</taxon>
        <taxon>Bacilli</taxon>
        <taxon>Bacillales</taxon>
        <taxon>Paenibacillaceae</taxon>
        <taxon>Paenibacillus</taxon>
    </lineage>
</organism>
<keyword evidence="1" id="KW-0067">ATP-binding</keyword>
<protein>
    <submittedName>
        <fullName evidence="1">DNA/RNA helicase</fullName>
    </submittedName>
</protein>
<dbReference type="OrthoDB" id="2661156at2"/>
<comment type="caution">
    <text evidence="1">The sequence shown here is derived from an EMBL/GenBank/DDBJ whole genome shotgun (WGS) entry which is preliminary data.</text>
</comment>
<keyword evidence="1" id="KW-0547">Nucleotide-binding</keyword>
<reference evidence="1 2" key="1">
    <citation type="submission" date="2018-09" db="EMBL/GenBank/DDBJ databases">
        <title>Paenibacillus SK2017-BO5.</title>
        <authorList>
            <person name="Piskunova J.V."/>
            <person name="Dubiley S.A."/>
            <person name="Severinov K.V."/>
        </authorList>
    </citation>
    <scope>NUCLEOTIDE SEQUENCE [LARGE SCALE GENOMIC DNA]</scope>
    <source>
        <strain evidence="1 2">BO5</strain>
    </source>
</reference>
<dbReference type="AlphaFoldDB" id="A0A3A3GST4"/>
<evidence type="ECO:0000313" key="1">
    <source>
        <dbReference type="EMBL" id="RJG26829.1"/>
    </source>
</evidence>
<proteinExistence type="predicted"/>
<name>A0A3A3GST4_PANTH</name>
<dbReference type="EMBL" id="QYZD01000001">
    <property type="protein sequence ID" value="RJG26829.1"/>
    <property type="molecule type" value="Genomic_DNA"/>
</dbReference>
<sequence length="134" mass="14722">MEAAAIRFRFSDAASAGLAFDTLEELGYAPVYDGNHRTELHIHVEKRDLASAIEIAEAHGGALVEEGDMTESAIVNDAYNIDLIPIPAHVINEDWADDDRYALAESSHDDLEAREEDAMGWNDDTNQFPGGIHI</sequence>
<dbReference type="GO" id="GO:0004386">
    <property type="term" value="F:helicase activity"/>
    <property type="evidence" value="ECO:0007669"/>
    <property type="project" value="UniProtKB-KW"/>
</dbReference>
<gene>
    <name evidence="1" type="ORF">DQX05_02055</name>
</gene>